<dbReference type="Pfam" id="PF00425">
    <property type="entry name" value="Chorismate_bind"/>
    <property type="match status" value="1"/>
</dbReference>
<comment type="cofactor">
    <cofactor evidence="1">
        <name>Mg(2+)</name>
        <dbReference type="ChEBI" id="CHEBI:18420"/>
    </cofactor>
</comment>
<evidence type="ECO:0000313" key="18">
    <source>
        <dbReference type="EMBL" id="MPM40472.1"/>
    </source>
</evidence>
<feature type="domain" description="Anthranilate synthase component I N-terminal" evidence="17">
    <location>
        <begin position="28"/>
        <end position="165"/>
    </location>
</feature>
<feature type="domain" description="Chorismate-utilising enzyme C-terminal" evidence="16">
    <location>
        <begin position="223"/>
        <end position="476"/>
    </location>
</feature>
<dbReference type="EMBL" id="VSSQ01009014">
    <property type="protein sequence ID" value="MPM40472.1"/>
    <property type="molecule type" value="Genomic_DNA"/>
</dbReference>
<dbReference type="InterPro" id="IPR005801">
    <property type="entry name" value="ADC_synthase"/>
</dbReference>
<feature type="coiled-coil region" evidence="15">
    <location>
        <begin position="178"/>
        <end position="205"/>
    </location>
</feature>
<dbReference type="GO" id="GO:0000162">
    <property type="term" value="P:L-tryptophan biosynthetic process"/>
    <property type="evidence" value="ECO:0007669"/>
    <property type="project" value="UniProtKB-UniPathway"/>
</dbReference>
<reference evidence="18" key="1">
    <citation type="submission" date="2019-08" db="EMBL/GenBank/DDBJ databases">
        <authorList>
            <person name="Kucharzyk K."/>
            <person name="Murdoch R.W."/>
            <person name="Higgins S."/>
            <person name="Loffler F."/>
        </authorList>
    </citation>
    <scope>NUCLEOTIDE SEQUENCE</scope>
</reference>
<keyword evidence="11" id="KW-0057">Aromatic amino acid biosynthesis</keyword>
<evidence type="ECO:0000256" key="3">
    <source>
        <dbReference type="ARBA" id="ARBA00009562"/>
    </source>
</evidence>
<evidence type="ECO:0000256" key="15">
    <source>
        <dbReference type="SAM" id="Coils"/>
    </source>
</evidence>
<keyword evidence="15" id="KW-0175">Coiled coil</keyword>
<evidence type="ECO:0000256" key="14">
    <source>
        <dbReference type="ARBA" id="ARBA00047683"/>
    </source>
</evidence>
<keyword evidence="7" id="KW-0028">Amino-acid biosynthesis</keyword>
<protein>
    <recommendedName>
        <fullName evidence="6">Anthranilate synthase component 1</fullName>
        <ecNumber evidence="5">4.1.3.27</ecNumber>
    </recommendedName>
</protein>
<gene>
    <name evidence="18" type="primary">trpE_15</name>
    <name evidence="18" type="ORF">SDC9_87116</name>
</gene>
<evidence type="ECO:0000256" key="9">
    <source>
        <dbReference type="ARBA" id="ARBA00022822"/>
    </source>
</evidence>
<dbReference type="InterPro" id="IPR006805">
    <property type="entry name" value="Anth_synth_I_N"/>
</dbReference>
<comment type="caution">
    <text evidence="18">The sequence shown here is derived from an EMBL/GenBank/DDBJ whole genome shotgun (WGS) entry which is preliminary data.</text>
</comment>
<keyword evidence="12 18" id="KW-0456">Lyase</keyword>
<dbReference type="Pfam" id="PF04715">
    <property type="entry name" value="Anth_synt_I_N"/>
    <property type="match status" value="1"/>
</dbReference>
<dbReference type="EC" id="4.1.3.27" evidence="5"/>
<name>A0A644ZHU6_9ZZZZ</name>
<dbReference type="Gene3D" id="3.60.120.10">
    <property type="entry name" value="Anthranilate synthase"/>
    <property type="match status" value="1"/>
</dbReference>
<evidence type="ECO:0000259" key="16">
    <source>
        <dbReference type="Pfam" id="PF00425"/>
    </source>
</evidence>
<evidence type="ECO:0000256" key="10">
    <source>
        <dbReference type="ARBA" id="ARBA00022842"/>
    </source>
</evidence>
<comment type="function">
    <text evidence="13">Part of a heterotetrameric complex that catalyzes the two-step biosynthesis of anthranilate, an intermediate in the biosynthesis of L-tryptophan. In the first step, the glutamine-binding beta subunit (TrpG) of anthranilate synthase (AS) provides the glutamine amidotransferase activity which generates ammonia as a substrate that, along with chorismate, is used in the second step, catalyzed by the large alpha subunit of AS (TrpE) to produce anthranilate. In the absence of TrpG, TrpE can synthesize anthranilate directly from chorismate and high concentrations of ammonia.</text>
</comment>
<dbReference type="AlphaFoldDB" id="A0A644ZHU6"/>
<proteinExistence type="inferred from homology"/>
<evidence type="ECO:0000256" key="2">
    <source>
        <dbReference type="ARBA" id="ARBA00004873"/>
    </source>
</evidence>
<dbReference type="GO" id="GO:0046872">
    <property type="term" value="F:metal ion binding"/>
    <property type="evidence" value="ECO:0007669"/>
    <property type="project" value="UniProtKB-KW"/>
</dbReference>
<dbReference type="InterPro" id="IPR005256">
    <property type="entry name" value="Anth_synth_I_PabB"/>
</dbReference>
<evidence type="ECO:0000256" key="8">
    <source>
        <dbReference type="ARBA" id="ARBA00022723"/>
    </source>
</evidence>
<accession>A0A644ZHU6</accession>
<sequence length="493" mass="54446">MFKPDFNTFRKLAEQGNLIPVYREFMADMETPVSVLSRFADERDVFLLESVEGGERFGRYSFIGINPRAIYTIENGRPFLTDAAGKRELEIVGNAFFTLRELLASEKAVAVPGLPPLFGGAVGYLGYECVNLFEKLPAPKYDSAENLEAAFMLTDEMIIFDNVRHIAMISVCARVDEFADLRDAYDNAVSRIEALRDRMKSFARNHSSCTPRQSMQPRGNMTRSEFTAMVEKAKEYIADGEIIQAVLSQKFTAPLTVAPFHIYRALRLINPSPYTFFLKTAGRILIGSSPETMVKLTDGVAALRPIAGTRKRGADELEDRKNADELLKDEKERAEHLMLVDLGRNDLGRIAAPGSVQVRDFMKVERYSHVMHLVSNVEAIAAPGIDAFDLVRATFPAGTLSGAPKIRAMQIINELEPAARGPYGGAVGYLSNTGNLDLAITIRTLVIENNRISIQAGAGIVYDSDPDKEYDETINKAAAVFKALQLAANGLTL</sequence>
<comment type="subunit">
    <text evidence="4">Heterotetramer consisting of two non-identical subunits: a beta subunit (TrpG) and a large alpha subunit (TrpE).</text>
</comment>
<keyword evidence="8" id="KW-0479">Metal-binding</keyword>
<organism evidence="18">
    <name type="scientific">bioreactor metagenome</name>
    <dbReference type="NCBI Taxonomy" id="1076179"/>
    <lineage>
        <taxon>unclassified sequences</taxon>
        <taxon>metagenomes</taxon>
        <taxon>ecological metagenomes</taxon>
    </lineage>
</organism>
<comment type="pathway">
    <text evidence="2">Amino-acid biosynthesis; L-tryptophan biosynthesis; L-tryptophan from chorismate: step 1/5.</text>
</comment>
<evidence type="ECO:0000256" key="13">
    <source>
        <dbReference type="ARBA" id="ARBA00025634"/>
    </source>
</evidence>
<dbReference type="UniPathway" id="UPA00035">
    <property type="reaction ID" value="UER00040"/>
</dbReference>
<comment type="catalytic activity">
    <reaction evidence="14">
        <text>chorismate + L-glutamine = anthranilate + pyruvate + L-glutamate + H(+)</text>
        <dbReference type="Rhea" id="RHEA:21732"/>
        <dbReference type="ChEBI" id="CHEBI:15361"/>
        <dbReference type="ChEBI" id="CHEBI:15378"/>
        <dbReference type="ChEBI" id="CHEBI:16567"/>
        <dbReference type="ChEBI" id="CHEBI:29748"/>
        <dbReference type="ChEBI" id="CHEBI:29985"/>
        <dbReference type="ChEBI" id="CHEBI:58359"/>
        <dbReference type="EC" id="4.1.3.27"/>
    </reaction>
</comment>
<dbReference type="InterPro" id="IPR015890">
    <property type="entry name" value="Chorismate_C"/>
</dbReference>
<dbReference type="PANTHER" id="PTHR11236:SF48">
    <property type="entry name" value="ISOCHORISMATE SYNTHASE MENF"/>
    <property type="match status" value="1"/>
</dbReference>
<evidence type="ECO:0000256" key="5">
    <source>
        <dbReference type="ARBA" id="ARBA00012266"/>
    </source>
</evidence>
<evidence type="ECO:0000256" key="6">
    <source>
        <dbReference type="ARBA" id="ARBA00020653"/>
    </source>
</evidence>
<dbReference type="SUPFAM" id="SSF56322">
    <property type="entry name" value="ADC synthase"/>
    <property type="match status" value="1"/>
</dbReference>
<comment type="similarity">
    <text evidence="3">Belongs to the anthranilate synthase component I family.</text>
</comment>
<dbReference type="PRINTS" id="PR00095">
    <property type="entry name" value="ANTSNTHASEI"/>
</dbReference>
<dbReference type="PANTHER" id="PTHR11236">
    <property type="entry name" value="AMINOBENZOATE/ANTHRANILATE SYNTHASE"/>
    <property type="match status" value="1"/>
</dbReference>
<evidence type="ECO:0000256" key="1">
    <source>
        <dbReference type="ARBA" id="ARBA00001946"/>
    </source>
</evidence>
<dbReference type="InterPro" id="IPR019999">
    <property type="entry name" value="Anth_synth_I-like"/>
</dbReference>
<evidence type="ECO:0000256" key="11">
    <source>
        <dbReference type="ARBA" id="ARBA00023141"/>
    </source>
</evidence>
<dbReference type="GO" id="GO:0004049">
    <property type="term" value="F:anthranilate synthase activity"/>
    <property type="evidence" value="ECO:0007669"/>
    <property type="project" value="UniProtKB-EC"/>
</dbReference>
<keyword evidence="9" id="KW-0822">Tryptophan biosynthesis</keyword>
<evidence type="ECO:0000259" key="17">
    <source>
        <dbReference type="Pfam" id="PF04715"/>
    </source>
</evidence>
<evidence type="ECO:0000256" key="12">
    <source>
        <dbReference type="ARBA" id="ARBA00023239"/>
    </source>
</evidence>
<keyword evidence="10" id="KW-0460">Magnesium</keyword>
<evidence type="ECO:0000256" key="4">
    <source>
        <dbReference type="ARBA" id="ARBA00011575"/>
    </source>
</evidence>
<evidence type="ECO:0000256" key="7">
    <source>
        <dbReference type="ARBA" id="ARBA00022605"/>
    </source>
</evidence>
<dbReference type="NCBIfam" id="TIGR00564">
    <property type="entry name" value="trpE_most"/>
    <property type="match status" value="1"/>
</dbReference>